<protein>
    <recommendedName>
        <fullName evidence="3">Peptidase M20 dimerisation domain-containing protein</fullName>
    </recommendedName>
</protein>
<dbReference type="GO" id="GO:0046657">
    <property type="term" value="P:folic acid catabolic process"/>
    <property type="evidence" value="ECO:0007669"/>
    <property type="project" value="TreeGrafter"/>
</dbReference>
<evidence type="ECO:0000256" key="2">
    <source>
        <dbReference type="PIRSR" id="PIRSR005962-1"/>
    </source>
</evidence>
<dbReference type="OrthoDB" id="9777385at2"/>
<dbReference type="KEGG" id="azz:DEW08_03550"/>
<dbReference type="SUPFAM" id="SSF53187">
    <property type="entry name" value="Zn-dependent exopeptidases"/>
    <property type="match status" value="1"/>
</dbReference>
<feature type="binding site" evidence="2">
    <location>
        <position position="181"/>
    </location>
    <ligand>
        <name>Mn(2+)</name>
        <dbReference type="ChEBI" id="CHEBI:29035"/>
        <label>2</label>
    </ligand>
</feature>
<dbReference type="NCBIfam" id="TIGR01891">
    <property type="entry name" value="amidohydrolases"/>
    <property type="match status" value="1"/>
</dbReference>
<dbReference type="GO" id="GO:0016805">
    <property type="term" value="F:dipeptidase activity"/>
    <property type="evidence" value="ECO:0007669"/>
    <property type="project" value="TreeGrafter"/>
</dbReference>
<dbReference type="InterPro" id="IPR017439">
    <property type="entry name" value="Amidohydrolase"/>
</dbReference>
<evidence type="ECO:0000313" key="5">
    <source>
        <dbReference type="Proteomes" id="UP000245629"/>
    </source>
</evidence>
<dbReference type="AlphaFoldDB" id="A0A2S2CLL4"/>
<dbReference type="EMBL" id="CP029352">
    <property type="protein sequence ID" value="AWK85371.1"/>
    <property type="molecule type" value="Genomic_DNA"/>
</dbReference>
<reference evidence="5" key="1">
    <citation type="submission" date="2018-05" db="EMBL/GenBank/DDBJ databases">
        <title>Azospirillum thermophila sp. nov., a novel isolated from hot spring.</title>
        <authorList>
            <person name="Zhao Z."/>
        </authorList>
    </citation>
    <scope>NUCLEOTIDE SEQUENCE [LARGE SCALE GENOMIC DNA]</scope>
    <source>
        <strain evidence="5">CFH 70021</strain>
    </source>
</reference>
<evidence type="ECO:0000313" key="4">
    <source>
        <dbReference type="EMBL" id="AWK85371.1"/>
    </source>
</evidence>
<dbReference type="GO" id="GO:0005737">
    <property type="term" value="C:cytoplasm"/>
    <property type="evidence" value="ECO:0007669"/>
    <property type="project" value="TreeGrafter"/>
</dbReference>
<dbReference type="PIRSF" id="PIRSF005962">
    <property type="entry name" value="Pept_M20D_amidohydro"/>
    <property type="match status" value="1"/>
</dbReference>
<feature type="binding site" evidence="2">
    <location>
        <position position="438"/>
    </location>
    <ligand>
        <name>Mn(2+)</name>
        <dbReference type="ChEBI" id="CHEBI:29035"/>
        <label>2</label>
    </ligand>
</feature>
<comment type="cofactor">
    <cofactor evidence="2">
        <name>Mn(2+)</name>
        <dbReference type="ChEBI" id="CHEBI:29035"/>
    </cofactor>
    <text evidence="2">The Mn(2+) ion enhances activity.</text>
</comment>
<dbReference type="Pfam" id="PF01546">
    <property type="entry name" value="Peptidase_M20"/>
    <property type="match status" value="1"/>
</dbReference>
<dbReference type="InterPro" id="IPR036264">
    <property type="entry name" value="Bact_exopeptidase_dim_dom"/>
</dbReference>
<dbReference type="InterPro" id="IPR011650">
    <property type="entry name" value="Peptidase_M20_dimer"/>
</dbReference>
<keyword evidence="2" id="KW-0464">Manganese</keyword>
<dbReference type="InterPro" id="IPR052030">
    <property type="entry name" value="Peptidase_M20/M20A_hydrolases"/>
</dbReference>
<accession>A0A2S2CLL4</accession>
<dbReference type="InterPro" id="IPR002933">
    <property type="entry name" value="Peptidase_M20"/>
</dbReference>
<name>A0A2S2CLL4_9PROT</name>
<evidence type="ECO:0000259" key="3">
    <source>
        <dbReference type="Pfam" id="PF07687"/>
    </source>
</evidence>
<feature type="binding site" evidence="2">
    <location>
        <position position="183"/>
    </location>
    <ligand>
        <name>Mn(2+)</name>
        <dbReference type="ChEBI" id="CHEBI:29035"/>
        <label>2</label>
    </ligand>
</feature>
<sequence>MSVIGPQSRLTQVRGTVPNMSVIDASSVRHNDSMIESPLSTPRLDMQLIADRRELHRVAEPGWCEVFTASKVVAALRGLGWEVRWGADVVRADARLGLPPQQELDFFYERALELGADPETAGALRNGFTGVVGCLKGTAPGPTIAFRFDLDANHGGESRSEEHLPARDGYASTCANTHHNCGHDGHAAMGLALARSLTQWRDRIAGEVRLIFQPAEEGLRGARAMVAAGVLDDVDRFIGCHLGVQARQVGEIISGYRDILGSVKLDVAFAGTGAHAAVSPQEGRNALLAACVAAQNLMAIPRHGGGDTRVNVGMLSGGESRNTIPSTARLALELRSESTEALQFLKEAAHRVIEGAAAMHGVSFQVDLAGEACSASSDRSLAQLVGAAAQSMSRVHTVRDDVSFKGSDDAAEMMRRVQDRGGQAVYFGIGSKLGAVHHNPRFDFDEESLSIGTELLERIARLLLTPLPEAGHL</sequence>
<feature type="binding site" evidence="2">
    <location>
        <position position="241"/>
    </location>
    <ligand>
        <name>Mn(2+)</name>
        <dbReference type="ChEBI" id="CHEBI:29035"/>
        <label>2</label>
    </ligand>
</feature>
<dbReference type="PANTHER" id="PTHR30575">
    <property type="entry name" value="PEPTIDASE M20"/>
    <property type="match status" value="1"/>
</dbReference>
<gene>
    <name evidence="4" type="ORF">DEW08_03550</name>
</gene>
<keyword evidence="1" id="KW-0378">Hydrolase</keyword>
<dbReference type="SUPFAM" id="SSF55031">
    <property type="entry name" value="Bacterial exopeptidase dimerisation domain"/>
    <property type="match status" value="1"/>
</dbReference>
<dbReference type="GO" id="GO:0046872">
    <property type="term" value="F:metal ion binding"/>
    <property type="evidence" value="ECO:0007669"/>
    <property type="project" value="UniProtKB-KW"/>
</dbReference>
<keyword evidence="2" id="KW-0479">Metal-binding</keyword>
<dbReference type="Gene3D" id="3.40.630.10">
    <property type="entry name" value="Zn peptidases"/>
    <property type="match status" value="2"/>
</dbReference>
<dbReference type="Proteomes" id="UP000245629">
    <property type="component" value="Chromosome 1"/>
</dbReference>
<evidence type="ECO:0000256" key="1">
    <source>
        <dbReference type="ARBA" id="ARBA00022801"/>
    </source>
</evidence>
<organism evidence="4 5">
    <name type="scientific">Azospirillum thermophilum</name>
    <dbReference type="NCBI Taxonomy" id="2202148"/>
    <lineage>
        <taxon>Bacteria</taxon>
        <taxon>Pseudomonadati</taxon>
        <taxon>Pseudomonadota</taxon>
        <taxon>Alphaproteobacteria</taxon>
        <taxon>Rhodospirillales</taxon>
        <taxon>Azospirillaceae</taxon>
        <taxon>Azospirillum</taxon>
    </lineage>
</organism>
<dbReference type="Pfam" id="PF07687">
    <property type="entry name" value="M20_dimer"/>
    <property type="match status" value="1"/>
</dbReference>
<feature type="domain" description="Peptidase M20 dimerisation" evidence="3">
    <location>
        <begin position="261"/>
        <end position="354"/>
    </location>
</feature>
<keyword evidence="5" id="KW-1185">Reference proteome</keyword>
<feature type="binding site" evidence="2">
    <location>
        <position position="217"/>
    </location>
    <ligand>
        <name>Mn(2+)</name>
        <dbReference type="ChEBI" id="CHEBI:29035"/>
        <label>2</label>
    </ligand>
</feature>
<proteinExistence type="predicted"/>
<dbReference type="PANTHER" id="PTHR30575:SF3">
    <property type="entry name" value="PEPTIDASE M20 DIMERISATION DOMAIN-CONTAINING PROTEIN"/>
    <property type="match status" value="1"/>
</dbReference>
<dbReference type="GO" id="GO:0071713">
    <property type="term" value="F:para-aminobenzoyl-glutamate hydrolase activity"/>
    <property type="evidence" value="ECO:0007669"/>
    <property type="project" value="TreeGrafter"/>
</dbReference>